<keyword evidence="1" id="KW-0805">Transcription regulation</keyword>
<evidence type="ECO:0000256" key="4">
    <source>
        <dbReference type="SAM" id="Phobius"/>
    </source>
</evidence>
<dbReference type="InterPro" id="IPR018060">
    <property type="entry name" value="HTH_AraC"/>
</dbReference>
<gene>
    <name evidence="6" type="primary">ytdP</name>
    <name evidence="6" type="ORF">GCM10010911_07170</name>
</gene>
<proteinExistence type="predicted"/>
<dbReference type="RefSeq" id="WP_188989176.1">
    <property type="nucleotide sequence ID" value="NZ_BMHP01000001.1"/>
</dbReference>
<dbReference type="GO" id="GO:0003700">
    <property type="term" value="F:DNA-binding transcription factor activity"/>
    <property type="evidence" value="ECO:0007669"/>
    <property type="project" value="InterPro"/>
</dbReference>
<evidence type="ECO:0000259" key="5">
    <source>
        <dbReference type="PROSITE" id="PS01124"/>
    </source>
</evidence>
<feature type="domain" description="HTH araC/xylS-type" evidence="5">
    <location>
        <begin position="667"/>
        <end position="765"/>
    </location>
</feature>
<dbReference type="Gene3D" id="3.30.450.20">
    <property type="entry name" value="PAS domain"/>
    <property type="match status" value="1"/>
</dbReference>
<dbReference type="GO" id="GO:0043565">
    <property type="term" value="F:sequence-specific DNA binding"/>
    <property type="evidence" value="ECO:0007669"/>
    <property type="project" value="InterPro"/>
</dbReference>
<keyword evidence="4" id="KW-1133">Transmembrane helix</keyword>
<dbReference type="EMBL" id="BMHP01000001">
    <property type="protein sequence ID" value="GGD52238.1"/>
    <property type="molecule type" value="Genomic_DNA"/>
</dbReference>
<dbReference type="PROSITE" id="PS00041">
    <property type="entry name" value="HTH_ARAC_FAMILY_1"/>
    <property type="match status" value="1"/>
</dbReference>
<dbReference type="AlphaFoldDB" id="A0A916YNC9"/>
<dbReference type="Proteomes" id="UP000612456">
    <property type="component" value="Unassembled WGS sequence"/>
</dbReference>
<reference evidence="6" key="2">
    <citation type="submission" date="2020-09" db="EMBL/GenBank/DDBJ databases">
        <authorList>
            <person name="Sun Q."/>
            <person name="Zhou Y."/>
        </authorList>
    </citation>
    <scope>NUCLEOTIDE SEQUENCE</scope>
    <source>
        <strain evidence="6">CGMCC 1.15178</strain>
    </source>
</reference>
<name>A0A916YNC9_9BACL</name>
<protein>
    <submittedName>
        <fullName evidence="6">HTH-type transcriptional regulator YtdP</fullName>
    </submittedName>
</protein>
<evidence type="ECO:0000256" key="2">
    <source>
        <dbReference type="ARBA" id="ARBA00023125"/>
    </source>
</evidence>
<organism evidence="6 7">
    <name type="scientific">Paenibacillus nasutitermitis</name>
    <dbReference type="NCBI Taxonomy" id="1652958"/>
    <lineage>
        <taxon>Bacteria</taxon>
        <taxon>Bacillati</taxon>
        <taxon>Bacillota</taxon>
        <taxon>Bacilli</taxon>
        <taxon>Bacillales</taxon>
        <taxon>Paenibacillaceae</taxon>
        <taxon>Paenibacillus</taxon>
    </lineage>
</organism>
<dbReference type="SMART" id="SM00342">
    <property type="entry name" value="HTH_ARAC"/>
    <property type="match status" value="1"/>
</dbReference>
<keyword evidence="3" id="KW-0804">Transcription</keyword>
<keyword evidence="7" id="KW-1185">Reference proteome</keyword>
<evidence type="ECO:0000313" key="6">
    <source>
        <dbReference type="EMBL" id="GGD52238.1"/>
    </source>
</evidence>
<comment type="caution">
    <text evidence="6">The sequence shown here is derived from an EMBL/GenBank/DDBJ whole genome shotgun (WGS) entry which is preliminary data.</text>
</comment>
<feature type="transmembrane region" description="Helical" evidence="4">
    <location>
        <begin position="13"/>
        <end position="33"/>
    </location>
</feature>
<keyword evidence="2" id="KW-0238">DNA-binding</keyword>
<feature type="transmembrane region" description="Helical" evidence="4">
    <location>
        <begin position="305"/>
        <end position="325"/>
    </location>
</feature>
<evidence type="ECO:0000313" key="7">
    <source>
        <dbReference type="Proteomes" id="UP000612456"/>
    </source>
</evidence>
<reference evidence="6" key="1">
    <citation type="journal article" date="2014" name="Int. J. Syst. Evol. Microbiol.">
        <title>Complete genome sequence of Corynebacterium casei LMG S-19264T (=DSM 44701T), isolated from a smear-ripened cheese.</title>
        <authorList>
            <consortium name="US DOE Joint Genome Institute (JGI-PGF)"/>
            <person name="Walter F."/>
            <person name="Albersmeier A."/>
            <person name="Kalinowski J."/>
            <person name="Ruckert C."/>
        </authorList>
    </citation>
    <scope>NUCLEOTIDE SEQUENCE</scope>
    <source>
        <strain evidence="6">CGMCC 1.15178</strain>
    </source>
</reference>
<dbReference type="SUPFAM" id="SSF46689">
    <property type="entry name" value="Homeodomain-like"/>
    <property type="match status" value="2"/>
</dbReference>
<evidence type="ECO:0000256" key="3">
    <source>
        <dbReference type="ARBA" id="ARBA00023163"/>
    </source>
</evidence>
<dbReference type="InterPro" id="IPR009057">
    <property type="entry name" value="Homeodomain-like_sf"/>
</dbReference>
<dbReference type="Gene3D" id="1.10.10.60">
    <property type="entry name" value="Homeodomain-like"/>
    <property type="match status" value="2"/>
</dbReference>
<dbReference type="PROSITE" id="PS01124">
    <property type="entry name" value="HTH_ARAC_FAMILY_2"/>
    <property type="match status" value="1"/>
</dbReference>
<dbReference type="Pfam" id="PF12833">
    <property type="entry name" value="HTH_18"/>
    <property type="match status" value="1"/>
</dbReference>
<dbReference type="InterPro" id="IPR018062">
    <property type="entry name" value="HTH_AraC-typ_CS"/>
</dbReference>
<dbReference type="PANTHER" id="PTHR43280:SF10">
    <property type="entry name" value="REGULATORY PROTEIN POCR"/>
    <property type="match status" value="1"/>
</dbReference>
<keyword evidence="4" id="KW-0812">Transmembrane</keyword>
<keyword evidence="4" id="KW-0472">Membrane</keyword>
<dbReference type="PANTHER" id="PTHR43280">
    <property type="entry name" value="ARAC-FAMILY TRANSCRIPTIONAL REGULATOR"/>
    <property type="match status" value="1"/>
</dbReference>
<accession>A0A916YNC9</accession>
<sequence length="767" mass="89063">MIKLVPRSFFNKMLIISCLIGVFPILLLGYLSFHKSASVLQEELTASNKLILQQNKARVESVLKTVDTLTTQTIITPVTTNAISMQSVLDLPFDYENREVFEKLIISLVQIQVFELGITDIKLVSYNEDWLVDSGAVYKMKNRVRVDKHDDLLSEIYHELTLASATGKSSYWKLDFEENGKSIIQLNKNIPLNSNHPYGLISVHIPLTELNKQLSGDSSSDNTFVVDSNGQVVSSLIQSDVGSLVTEQAYFKEIQLIDQLEGYFIDTIDNKELLIQFNKAQYNDWIYISVTPIKELMNKSKNIKFYTIISVSILILLVIATSYFFSNHMSSPIRRLYRSITKHQGEPDHNEIHFISDHLSELTTSKHQLKVQMNQLYKQAQEFFVIKLLLGHVNTSTIDEQLEKLYLPVNWETWSIVSLQIDRQELQYSAQDYDLMLFAICNIIDETIDKAYTLPPVINNQMIHLIMGSPLESPVSLKIYSYNAMVQLQYNIKSFLKLAVNIGISREHHDWIYTSLAYDESIHALYYRARLEDESILSIEEVEPHNSELFRYPKELENQLIESIKLLDEEHAEAKLEELLKHICSFANHHSDYQHAMNRLFNNLTGIIQDAGESISMVLEQHRLPLYMLESSHLVDETKQWLIVHLVKPLIVWNRKKIQKSEINISQFVTLEIMERYDQDLSIEYFASQLNYHPSYISRVFKKDVGVSFSDYLSNYRIEKAKYMLRHTNMKIADIAEKLRYSTASNFNRQFKKVVQLTPSRYREQED</sequence>
<evidence type="ECO:0000256" key="1">
    <source>
        <dbReference type="ARBA" id="ARBA00023015"/>
    </source>
</evidence>